<evidence type="ECO:0000313" key="2">
    <source>
        <dbReference type="EMBL" id="KAF2499489.1"/>
    </source>
</evidence>
<dbReference type="EMBL" id="MU004184">
    <property type="protein sequence ID" value="KAF2499489.1"/>
    <property type="molecule type" value="Genomic_DNA"/>
</dbReference>
<organism evidence="2 3">
    <name type="scientific">Lophium mytilinum</name>
    <dbReference type="NCBI Taxonomy" id="390894"/>
    <lineage>
        <taxon>Eukaryota</taxon>
        <taxon>Fungi</taxon>
        <taxon>Dikarya</taxon>
        <taxon>Ascomycota</taxon>
        <taxon>Pezizomycotina</taxon>
        <taxon>Dothideomycetes</taxon>
        <taxon>Pleosporomycetidae</taxon>
        <taxon>Mytilinidiales</taxon>
        <taxon>Mytilinidiaceae</taxon>
        <taxon>Lophium</taxon>
    </lineage>
</organism>
<dbReference type="Proteomes" id="UP000799750">
    <property type="component" value="Unassembled WGS sequence"/>
</dbReference>
<feature type="transmembrane region" description="Helical" evidence="1">
    <location>
        <begin position="116"/>
        <end position="136"/>
    </location>
</feature>
<gene>
    <name evidence="2" type="ORF">BU16DRAFT_273247</name>
</gene>
<feature type="transmembrane region" description="Helical" evidence="1">
    <location>
        <begin position="12"/>
        <end position="30"/>
    </location>
</feature>
<accession>A0A6A6R4N3</accession>
<keyword evidence="1" id="KW-0472">Membrane</keyword>
<evidence type="ECO:0000313" key="3">
    <source>
        <dbReference type="Proteomes" id="UP000799750"/>
    </source>
</evidence>
<name>A0A6A6R4N3_9PEZI</name>
<keyword evidence="3" id="KW-1185">Reference proteome</keyword>
<proteinExistence type="predicted"/>
<keyword evidence="1" id="KW-1133">Transmembrane helix</keyword>
<protein>
    <submittedName>
        <fullName evidence="2">Uncharacterized protein</fullName>
    </submittedName>
</protein>
<feature type="transmembrane region" description="Helical" evidence="1">
    <location>
        <begin position="58"/>
        <end position="77"/>
    </location>
</feature>
<dbReference type="OrthoDB" id="3924980at2759"/>
<sequence length="152" mass="16298">MLFYPINLPLPSLVTASIEVTLGLTIILTSRSPFSFLTPRPILVPTPTTTRMKDANRFMGMLALGLGAGYFAGSYMPLEQNQFVHASVPIRLGLAGIMFGVCAVKGRKGMSEEGFWELMALGVFDVVGSVIVAFSLGPGGVWDGKVKGWESL</sequence>
<feature type="transmembrane region" description="Helical" evidence="1">
    <location>
        <begin position="83"/>
        <end position="104"/>
    </location>
</feature>
<dbReference type="AlphaFoldDB" id="A0A6A6R4N3"/>
<keyword evidence="1" id="KW-0812">Transmembrane</keyword>
<evidence type="ECO:0000256" key="1">
    <source>
        <dbReference type="SAM" id="Phobius"/>
    </source>
</evidence>
<reference evidence="2" key="1">
    <citation type="journal article" date="2020" name="Stud. Mycol.">
        <title>101 Dothideomycetes genomes: a test case for predicting lifestyles and emergence of pathogens.</title>
        <authorList>
            <person name="Haridas S."/>
            <person name="Albert R."/>
            <person name="Binder M."/>
            <person name="Bloem J."/>
            <person name="Labutti K."/>
            <person name="Salamov A."/>
            <person name="Andreopoulos B."/>
            <person name="Baker S."/>
            <person name="Barry K."/>
            <person name="Bills G."/>
            <person name="Bluhm B."/>
            <person name="Cannon C."/>
            <person name="Castanera R."/>
            <person name="Culley D."/>
            <person name="Daum C."/>
            <person name="Ezra D."/>
            <person name="Gonzalez J."/>
            <person name="Henrissat B."/>
            <person name="Kuo A."/>
            <person name="Liang C."/>
            <person name="Lipzen A."/>
            <person name="Lutzoni F."/>
            <person name="Magnuson J."/>
            <person name="Mondo S."/>
            <person name="Nolan M."/>
            <person name="Ohm R."/>
            <person name="Pangilinan J."/>
            <person name="Park H.-J."/>
            <person name="Ramirez L."/>
            <person name="Alfaro M."/>
            <person name="Sun H."/>
            <person name="Tritt A."/>
            <person name="Yoshinaga Y."/>
            <person name="Zwiers L.-H."/>
            <person name="Turgeon B."/>
            <person name="Goodwin S."/>
            <person name="Spatafora J."/>
            <person name="Crous P."/>
            <person name="Grigoriev I."/>
        </authorList>
    </citation>
    <scope>NUCLEOTIDE SEQUENCE</scope>
    <source>
        <strain evidence="2">CBS 269.34</strain>
    </source>
</reference>